<comment type="caution">
    <text evidence="2">The sequence shown here is derived from an EMBL/GenBank/DDBJ whole genome shotgun (WGS) entry which is preliminary data.</text>
</comment>
<name>A0AAV2RLB5_MEGNR</name>
<keyword evidence="3" id="KW-1185">Reference proteome</keyword>
<reference evidence="2 3" key="1">
    <citation type="submission" date="2024-05" db="EMBL/GenBank/DDBJ databases">
        <authorList>
            <person name="Wallberg A."/>
        </authorList>
    </citation>
    <scope>NUCLEOTIDE SEQUENCE [LARGE SCALE GENOMIC DNA]</scope>
</reference>
<evidence type="ECO:0000313" key="3">
    <source>
        <dbReference type="Proteomes" id="UP001497623"/>
    </source>
</evidence>
<feature type="coiled-coil region" evidence="1">
    <location>
        <begin position="226"/>
        <end position="256"/>
    </location>
</feature>
<protein>
    <submittedName>
        <fullName evidence="2">Uncharacterized protein</fullName>
    </submittedName>
</protein>
<organism evidence="2 3">
    <name type="scientific">Meganyctiphanes norvegica</name>
    <name type="common">Northern krill</name>
    <name type="synonym">Thysanopoda norvegica</name>
    <dbReference type="NCBI Taxonomy" id="48144"/>
    <lineage>
        <taxon>Eukaryota</taxon>
        <taxon>Metazoa</taxon>
        <taxon>Ecdysozoa</taxon>
        <taxon>Arthropoda</taxon>
        <taxon>Crustacea</taxon>
        <taxon>Multicrustacea</taxon>
        <taxon>Malacostraca</taxon>
        <taxon>Eumalacostraca</taxon>
        <taxon>Eucarida</taxon>
        <taxon>Euphausiacea</taxon>
        <taxon>Euphausiidae</taxon>
        <taxon>Meganyctiphanes</taxon>
    </lineage>
</organism>
<sequence length="258" mass="27414">MSGKSGISPELIDTRFTIENYERVIKRVIDILLDHVEIMKTHQTSERVTKGVSTAASVIGATLMFTPFFPVAAFTVVTSAVLGVGSTIADFVKENASNDKLQGLQNELEKASYDFHAGFDKSSLNKSITLANKKEISIPTAFDLVVKGAIVQGVGIIGATVTAVDVGKTYLSAGNAAASMTVAENTGTKGALAAGTTAAKTVSKVFVVGGAIFSIVDLVMYSSDNLEKSNTVIAALRQELNQLENYKKYIKDIQQHCV</sequence>
<dbReference type="Proteomes" id="UP001497623">
    <property type="component" value="Unassembled WGS sequence"/>
</dbReference>
<accession>A0AAV2RLB5</accession>
<dbReference type="EMBL" id="CAXKWB010023205">
    <property type="protein sequence ID" value="CAL4124916.1"/>
    <property type="molecule type" value="Genomic_DNA"/>
</dbReference>
<dbReference type="AlphaFoldDB" id="A0AAV2RLB5"/>
<evidence type="ECO:0000313" key="2">
    <source>
        <dbReference type="EMBL" id="CAL4124916.1"/>
    </source>
</evidence>
<gene>
    <name evidence="2" type="ORF">MNOR_LOCUS24874</name>
</gene>
<evidence type="ECO:0000256" key="1">
    <source>
        <dbReference type="SAM" id="Coils"/>
    </source>
</evidence>
<keyword evidence="1" id="KW-0175">Coiled coil</keyword>
<proteinExistence type="predicted"/>